<gene>
    <name evidence="12" type="primary">pgeF</name>
    <name evidence="12" type="ORF">HF878_02515</name>
</gene>
<evidence type="ECO:0000256" key="7">
    <source>
        <dbReference type="ARBA" id="ARBA00022833"/>
    </source>
</evidence>
<keyword evidence="7" id="KW-0862">Zinc</keyword>
<keyword evidence="6" id="KW-0378">Hydrolase</keyword>
<evidence type="ECO:0000256" key="3">
    <source>
        <dbReference type="ARBA" id="ARBA00007353"/>
    </source>
</evidence>
<comment type="catalytic activity">
    <reaction evidence="8">
        <text>adenosine + H2O + H(+) = inosine + NH4(+)</text>
        <dbReference type="Rhea" id="RHEA:24408"/>
        <dbReference type="ChEBI" id="CHEBI:15377"/>
        <dbReference type="ChEBI" id="CHEBI:15378"/>
        <dbReference type="ChEBI" id="CHEBI:16335"/>
        <dbReference type="ChEBI" id="CHEBI:17596"/>
        <dbReference type="ChEBI" id="CHEBI:28938"/>
        <dbReference type="EC" id="3.5.4.4"/>
    </reaction>
    <physiologicalReaction direction="left-to-right" evidence="8">
        <dbReference type="Rhea" id="RHEA:24409"/>
    </physiologicalReaction>
</comment>
<keyword evidence="4" id="KW-0808">Transferase</keyword>
<comment type="catalytic activity">
    <reaction evidence="9">
        <text>adenosine + phosphate = alpha-D-ribose 1-phosphate + adenine</text>
        <dbReference type="Rhea" id="RHEA:27642"/>
        <dbReference type="ChEBI" id="CHEBI:16335"/>
        <dbReference type="ChEBI" id="CHEBI:16708"/>
        <dbReference type="ChEBI" id="CHEBI:43474"/>
        <dbReference type="ChEBI" id="CHEBI:57720"/>
        <dbReference type="EC" id="2.4.2.1"/>
    </reaction>
    <physiologicalReaction direction="left-to-right" evidence="9">
        <dbReference type="Rhea" id="RHEA:27643"/>
    </physiologicalReaction>
</comment>
<evidence type="ECO:0000256" key="2">
    <source>
        <dbReference type="ARBA" id="ARBA00003215"/>
    </source>
</evidence>
<evidence type="ECO:0000256" key="10">
    <source>
        <dbReference type="ARBA" id="ARBA00049893"/>
    </source>
</evidence>
<dbReference type="CDD" id="cd16833">
    <property type="entry name" value="YfiH"/>
    <property type="match status" value="1"/>
</dbReference>
<dbReference type="NCBIfam" id="TIGR00726">
    <property type="entry name" value="peptidoglycan editing factor PgeF"/>
    <property type="match status" value="1"/>
</dbReference>
<dbReference type="GO" id="GO:0005507">
    <property type="term" value="F:copper ion binding"/>
    <property type="evidence" value="ECO:0007669"/>
    <property type="project" value="TreeGrafter"/>
</dbReference>
<dbReference type="RefSeq" id="WP_019541792.1">
    <property type="nucleotide sequence ID" value="NZ_JABAFA010000004.1"/>
</dbReference>
<dbReference type="GO" id="GO:0017061">
    <property type="term" value="F:S-methyl-5-thioadenosine phosphorylase activity"/>
    <property type="evidence" value="ECO:0007669"/>
    <property type="project" value="UniProtKB-EC"/>
</dbReference>
<dbReference type="AlphaFoldDB" id="A0A848B5A4"/>
<comment type="catalytic activity">
    <reaction evidence="1">
        <text>inosine + phosphate = alpha-D-ribose 1-phosphate + hypoxanthine</text>
        <dbReference type="Rhea" id="RHEA:27646"/>
        <dbReference type="ChEBI" id="CHEBI:17368"/>
        <dbReference type="ChEBI" id="CHEBI:17596"/>
        <dbReference type="ChEBI" id="CHEBI:43474"/>
        <dbReference type="ChEBI" id="CHEBI:57720"/>
        <dbReference type="EC" id="2.4.2.1"/>
    </reaction>
    <physiologicalReaction direction="left-to-right" evidence="1">
        <dbReference type="Rhea" id="RHEA:27647"/>
    </physiologicalReaction>
</comment>
<organism evidence="12 13">
    <name type="scientific">Selenomonas bovis</name>
    <dbReference type="NCBI Taxonomy" id="416586"/>
    <lineage>
        <taxon>Bacteria</taxon>
        <taxon>Bacillati</taxon>
        <taxon>Bacillota</taxon>
        <taxon>Negativicutes</taxon>
        <taxon>Selenomonadales</taxon>
        <taxon>Selenomonadaceae</taxon>
        <taxon>Selenomonas</taxon>
    </lineage>
</organism>
<evidence type="ECO:0000256" key="6">
    <source>
        <dbReference type="ARBA" id="ARBA00022801"/>
    </source>
</evidence>
<keyword evidence="13" id="KW-1185">Reference proteome</keyword>
<dbReference type="PANTHER" id="PTHR30616:SF2">
    <property type="entry name" value="PURINE NUCLEOSIDE PHOSPHORYLASE LACC1"/>
    <property type="match status" value="1"/>
</dbReference>
<name>A0A848B5A4_9FIRM</name>
<evidence type="ECO:0000256" key="5">
    <source>
        <dbReference type="ARBA" id="ARBA00022723"/>
    </source>
</evidence>
<dbReference type="PANTHER" id="PTHR30616">
    <property type="entry name" value="UNCHARACTERIZED PROTEIN YFIH"/>
    <property type="match status" value="1"/>
</dbReference>
<comment type="function">
    <text evidence="2">Purine nucleoside enzyme that catalyzes the phosphorolysis of adenosine and inosine nucleosides, yielding D-ribose 1-phosphate and the respective free bases, adenine and hypoxanthine. Also catalyzes the phosphorolysis of S-methyl-5'-thioadenosine into adenine and S-methyl-5-thio-alpha-D-ribose 1-phosphate. Also has adenosine deaminase activity.</text>
</comment>
<dbReference type="Proteomes" id="UP000543804">
    <property type="component" value="Unassembled WGS sequence"/>
</dbReference>
<reference evidence="12 13" key="1">
    <citation type="submission" date="2020-04" db="EMBL/GenBank/DDBJ databases">
        <authorList>
            <person name="Hitch T.C.A."/>
            <person name="Wylensek D."/>
            <person name="Clavel T."/>
        </authorList>
    </citation>
    <scope>NUCLEOTIDE SEQUENCE [LARGE SCALE GENOMIC DNA]</scope>
    <source>
        <strain evidence="12 13">PG-130-P53-12</strain>
    </source>
</reference>
<dbReference type="InterPro" id="IPR003730">
    <property type="entry name" value="Cu_polyphenol_OxRdtase"/>
</dbReference>
<evidence type="ECO:0000256" key="4">
    <source>
        <dbReference type="ARBA" id="ARBA00022679"/>
    </source>
</evidence>
<evidence type="ECO:0000256" key="11">
    <source>
        <dbReference type="RuleBase" id="RU361274"/>
    </source>
</evidence>
<dbReference type="EMBL" id="JABAFA010000004">
    <property type="protein sequence ID" value="NMD98358.1"/>
    <property type="molecule type" value="Genomic_DNA"/>
</dbReference>
<comment type="catalytic activity">
    <reaction evidence="10">
        <text>S-methyl-5'-thioadenosine + phosphate = 5-(methylsulfanyl)-alpha-D-ribose 1-phosphate + adenine</text>
        <dbReference type="Rhea" id="RHEA:11852"/>
        <dbReference type="ChEBI" id="CHEBI:16708"/>
        <dbReference type="ChEBI" id="CHEBI:17509"/>
        <dbReference type="ChEBI" id="CHEBI:43474"/>
        <dbReference type="ChEBI" id="CHEBI:58533"/>
        <dbReference type="EC" id="2.4.2.28"/>
    </reaction>
    <physiologicalReaction direction="left-to-right" evidence="10">
        <dbReference type="Rhea" id="RHEA:11853"/>
    </physiologicalReaction>
</comment>
<dbReference type="GO" id="GO:0016787">
    <property type="term" value="F:hydrolase activity"/>
    <property type="evidence" value="ECO:0007669"/>
    <property type="project" value="UniProtKB-KW"/>
</dbReference>
<keyword evidence="5" id="KW-0479">Metal-binding</keyword>
<evidence type="ECO:0000256" key="9">
    <source>
        <dbReference type="ARBA" id="ARBA00048968"/>
    </source>
</evidence>
<comment type="similarity">
    <text evidence="3 11">Belongs to the purine nucleoside phosphorylase YfiH/LACC1 family.</text>
</comment>
<sequence length="272" mass="29631">MAYYLKQAGKNLWHGKFSIFPEDLAVHAISTRLGGVSRPPYDTLDLALHVGDEAAAVRENRGLFARSLGLDARRIVTPEQVHGDVVACVDEQDAGRGSQSYDDCIKETDALITDTPGLPLMLCFADCTPIVFLDPEKRAVGIAHGGWKGTVQSIAAKTLARMTEAFGTQPRDVLVGIGPSIGPCCYEVGAEVAARFCAAFPYAEELLLHETDGHVHLDLWEANRQQLLRSGVPEENIEVAGECTCCRHAWYYSYRADQGKTGRIAALISLRS</sequence>
<evidence type="ECO:0000313" key="12">
    <source>
        <dbReference type="EMBL" id="NMD98358.1"/>
    </source>
</evidence>
<comment type="caution">
    <text evidence="12">The sequence shown here is derived from an EMBL/GenBank/DDBJ whole genome shotgun (WGS) entry which is preliminary data.</text>
</comment>
<proteinExistence type="inferred from homology"/>
<evidence type="ECO:0000313" key="13">
    <source>
        <dbReference type="Proteomes" id="UP000543804"/>
    </source>
</evidence>
<evidence type="ECO:0000256" key="8">
    <source>
        <dbReference type="ARBA" id="ARBA00047989"/>
    </source>
</evidence>
<dbReference type="Pfam" id="PF02578">
    <property type="entry name" value="Cu-oxidase_4"/>
    <property type="match status" value="1"/>
</dbReference>
<dbReference type="InterPro" id="IPR038371">
    <property type="entry name" value="Cu_polyphenol_OxRdtase_sf"/>
</dbReference>
<dbReference type="SUPFAM" id="SSF64438">
    <property type="entry name" value="CNF1/YfiH-like putative cysteine hydrolases"/>
    <property type="match status" value="1"/>
</dbReference>
<dbReference type="Gene3D" id="3.60.140.10">
    <property type="entry name" value="CNF1/YfiH-like putative cysteine hydrolases"/>
    <property type="match status" value="1"/>
</dbReference>
<protein>
    <recommendedName>
        <fullName evidence="11">Purine nucleoside phosphorylase</fullName>
    </recommendedName>
</protein>
<dbReference type="InterPro" id="IPR011324">
    <property type="entry name" value="Cytotoxic_necrot_fac-like_cat"/>
</dbReference>
<accession>A0A848B5A4</accession>
<evidence type="ECO:0000256" key="1">
    <source>
        <dbReference type="ARBA" id="ARBA00000553"/>
    </source>
</evidence>